<evidence type="ECO:0000313" key="2">
    <source>
        <dbReference type="Proteomes" id="UP001165541"/>
    </source>
</evidence>
<protein>
    <submittedName>
        <fullName evidence="1">Uncharacterized protein</fullName>
    </submittedName>
</protein>
<comment type="caution">
    <text evidence="1">The sequence shown here is derived from an EMBL/GenBank/DDBJ whole genome shotgun (WGS) entry which is preliminary data.</text>
</comment>
<proteinExistence type="predicted"/>
<name>A0ABT0YRR5_9BURK</name>
<dbReference type="Proteomes" id="UP001165541">
    <property type="component" value="Unassembled WGS sequence"/>
</dbReference>
<organism evidence="1 2">
    <name type="scientific">Caldimonas mangrovi</name>
    <dbReference type="NCBI Taxonomy" id="2944811"/>
    <lineage>
        <taxon>Bacteria</taxon>
        <taxon>Pseudomonadati</taxon>
        <taxon>Pseudomonadota</taxon>
        <taxon>Betaproteobacteria</taxon>
        <taxon>Burkholderiales</taxon>
        <taxon>Sphaerotilaceae</taxon>
        <taxon>Caldimonas</taxon>
    </lineage>
</organism>
<reference evidence="1" key="1">
    <citation type="submission" date="2022-05" db="EMBL/GenBank/DDBJ databases">
        <title>Schlegelella sp. nov., isolated from mangrove soil.</title>
        <authorList>
            <person name="Liu Y."/>
            <person name="Ge X."/>
            <person name="Liu W."/>
        </authorList>
    </citation>
    <scope>NUCLEOTIDE SEQUENCE</scope>
    <source>
        <strain evidence="1">S2-27</strain>
    </source>
</reference>
<sequence length="80" mass="8383">MLIGRTGGMNGAGWAGAGLSAHSAQQSMAIGEAMMKLQNKKMLDSMKLQLEMAVMTLIRSLCEALSKVIKSAGEGVKNLS</sequence>
<keyword evidence="2" id="KW-1185">Reference proteome</keyword>
<accession>A0ABT0YRR5</accession>
<dbReference type="EMBL" id="JAMKFE010000012">
    <property type="protein sequence ID" value="MCM5681442.1"/>
    <property type="molecule type" value="Genomic_DNA"/>
</dbReference>
<gene>
    <name evidence="1" type="ORF">M8A51_18090</name>
</gene>
<evidence type="ECO:0000313" key="1">
    <source>
        <dbReference type="EMBL" id="MCM5681442.1"/>
    </source>
</evidence>
<dbReference type="RefSeq" id="WP_251779925.1">
    <property type="nucleotide sequence ID" value="NZ_JAMKFE010000012.1"/>
</dbReference>